<feature type="chain" id="PRO_5047034091" evidence="15">
    <location>
        <begin position="21"/>
        <end position="397"/>
    </location>
</feature>
<keyword evidence="9" id="KW-0406">Ion transport</keyword>
<feature type="domain" description="SLBB" evidence="18">
    <location>
        <begin position="252"/>
        <end position="345"/>
    </location>
</feature>
<evidence type="ECO:0000256" key="3">
    <source>
        <dbReference type="ARBA" id="ARBA00022448"/>
    </source>
</evidence>
<evidence type="ECO:0000256" key="14">
    <source>
        <dbReference type="ARBA" id="ARBA00023288"/>
    </source>
</evidence>
<proteinExistence type="inferred from homology"/>
<evidence type="ECO:0000313" key="19">
    <source>
        <dbReference type="EMBL" id="QDF36245.1"/>
    </source>
</evidence>
<evidence type="ECO:0000256" key="7">
    <source>
        <dbReference type="ARBA" id="ARBA00022729"/>
    </source>
</evidence>
<dbReference type="Pfam" id="PF22461">
    <property type="entry name" value="SLBB_2"/>
    <property type="match status" value="1"/>
</dbReference>
<evidence type="ECO:0000256" key="1">
    <source>
        <dbReference type="ARBA" id="ARBA00004571"/>
    </source>
</evidence>
<evidence type="ECO:0000256" key="5">
    <source>
        <dbReference type="ARBA" id="ARBA00022597"/>
    </source>
</evidence>
<keyword evidence="3" id="KW-0813">Transport</keyword>
<reference evidence="20" key="1">
    <citation type="submission" date="2019-06" db="EMBL/GenBank/DDBJ databases">
        <title>Whole-Genome Sequence of Bradyrhizobium sp. 3 Strain 65S1MB.</title>
        <authorList>
            <person name="Bromfield E.S.P."/>
            <person name="Cloutier S."/>
            <person name="Nguyen H.D.T."/>
        </authorList>
    </citation>
    <scope>NUCLEOTIDE SEQUENCE [LARGE SCALE GENOMIC DNA]</scope>
    <source>
        <strain evidence="20">65S1MB</strain>
    </source>
</reference>
<comment type="subcellular location">
    <subcellularLocation>
        <location evidence="1">Cell outer membrane</location>
        <topology evidence="1">Multi-pass membrane protein</topology>
    </subcellularLocation>
</comment>
<evidence type="ECO:0000256" key="11">
    <source>
        <dbReference type="ARBA" id="ARBA00023136"/>
    </source>
</evidence>
<accession>A0ABX5W1Z3</accession>
<dbReference type="PROSITE" id="PS51257">
    <property type="entry name" value="PROKAR_LIPOPROTEIN"/>
    <property type="match status" value="1"/>
</dbReference>
<dbReference type="Gene3D" id="3.10.560.10">
    <property type="entry name" value="Outer membrane lipoprotein wza domain like"/>
    <property type="match status" value="2"/>
</dbReference>
<keyword evidence="4" id="KW-1134">Transmembrane beta strand</keyword>
<evidence type="ECO:0000256" key="15">
    <source>
        <dbReference type="SAM" id="SignalP"/>
    </source>
</evidence>
<name>A0ABX5W1Z3_9BRAD</name>
<dbReference type="Proteomes" id="UP000319298">
    <property type="component" value="Chromosome"/>
</dbReference>
<evidence type="ECO:0000313" key="20">
    <source>
        <dbReference type="Proteomes" id="UP000319298"/>
    </source>
</evidence>
<keyword evidence="5" id="KW-0762">Sugar transport</keyword>
<evidence type="ECO:0000256" key="8">
    <source>
        <dbReference type="ARBA" id="ARBA00023047"/>
    </source>
</evidence>
<keyword evidence="8" id="KW-0625">Polysaccharide transport</keyword>
<keyword evidence="13" id="KW-0998">Cell outer membrane</keyword>
<evidence type="ECO:0000256" key="12">
    <source>
        <dbReference type="ARBA" id="ARBA00023139"/>
    </source>
</evidence>
<dbReference type="InterPro" id="IPR003715">
    <property type="entry name" value="Poly_export_N"/>
</dbReference>
<evidence type="ECO:0000256" key="2">
    <source>
        <dbReference type="ARBA" id="ARBA00009450"/>
    </source>
</evidence>
<dbReference type="InterPro" id="IPR019554">
    <property type="entry name" value="Soluble_ligand-bd"/>
</dbReference>
<dbReference type="InterPro" id="IPR049712">
    <property type="entry name" value="Poly_export"/>
</dbReference>
<evidence type="ECO:0000256" key="4">
    <source>
        <dbReference type="ARBA" id="ARBA00022452"/>
    </source>
</evidence>
<feature type="signal peptide" evidence="15">
    <location>
        <begin position="1"/>
        <end position="20"/>
    </location>
</feature>
<dbReference type="Gene3D" id="3.30.1950.10">
    <property type="entry name" value="wza like domain"/>
    <property type="match status" value="1"/>
</dbReference>
<reference evidence="19 20" key="2">
    <citation type="journal article" date="2020" name="Int. J. Syst. Evol. Microbiol.">
        <title>Description and complete genome sequences of Bradyrhizobium symbiodeficiens sp. nov., a non-symbiotic bacterium associated with legumes native to Canada.</title>
        <authorList>
            <person name="Bromfield E.S.P."/>
            <person name="Cloutier S."/>
            <person name="Nguyen H.D.T."/>
        </authorList>
    </citation>
    <scope>NUCLEOTIDE SEQUENCE [LARGE SCALE GENOMIC DNA]</scope>
    <source>
        <strain evidence="19 20">65S1MB</strain>
    </source>
</reference>
<dbReference type="Pfam" id="PF02563">
    <property type="entry name" value="Poly_export"/>
    <property type="match status" value="1"/>
</dbReference>
<sequence>MQLRLAFLTVLISAALSGCAIMPVAGPQSWDVTSGQSEFPYALVRLGPQTLNVLAAHAPRIAGRIADGRGPQRVVVEIGDIVGVTVYETGAGLFVQNDLGVRPGNFFTVPPQAVGPGGNISVPSAGQIPARGKTTSEIEQEIAAALKKRSLEPNAVVTLLEQRSSAFTVLGDVRTAGRFAANPGGERLLEAIGRSGGLSGPGNESWVVLERNGKKAAAPFGALIDEPANNVFVRPRDMVYVFREPQTFLAFGASGRQGQFPFDAWRVSLSEAIAKATGLSDLTADPASVFLYRGESREVATQLGVDISRFEGPVIPIIYQADLRDPGGYFLTSRFEMRNKDVIYVSNAAAVESTKFLNFVRTIVATIQDPVTLANSAKALSTGSGATIVTQPISVGN</sequence>
<evidence type="ECO:0000256" key="6">
    <source>
        <dbReference type="ARBA" id="ARBA00022692"/>
    </source>
</evidence>
<dbReference type="Pfam" id="PF10531">
    <property type="entry name" value="SLBB"/>
    <property type="match status" value="1"/>
</dbReference>
<feature type="domain" description="Polysaccharide export protein N-terminal" evidence="16">
    <location>
        <begin position="72"/>
        <end position="159"/>
    </location>
</feature>
<evidence type="ECO:0000259" key="16">
    <source>
        <dbReference type="Pfam" id="PF02563"/>
    </source>
</evidence>
<keyword evidence="12" id="KW-0564">Palmitate</keyword>
<keyword evidence="6" id="KW-0812">Transmembrane</keyword>
<keyword evidence="14" id="KW-0449">Lipoprotein</keyword>
<keyword evidence="20" id="KW-1185">Reference proteome</keyword>
<keyword evidence="10" id="KW-0626">Porin</keyword>
<organism evidence="19 20">
    <name type="scientific">Bradyrhizobium symbiodeficiens</name>
    <dbReference type="NCBI Taxonomy" id="1404367"/>
    <lineage>
        <taxon>Bacteria</taxon>
        <taxon>Pseudomonadati</taxon>
        <taxon>Pseudomonadota</taxon>
        <taxon>Alphaproteobacteria</taxon>
        <taxon>Hyphomicrobiales</taxon>
        <taxon>Nitrobacteraceae</taxon>
        <taxon>Bradyrhizobium</taxon>
    </lineage>
</organism>
<protein>
    <submittedName>
        <fullName evidence="19">Polysaccharide biosynthesis/export family protein</fullName>
    </submittedName>
</protein>
<gene>
    <name evidence="19" type="ORF">FJN17_00965</name>
</gene>
<keyword evidence="11" id="KW-0472">Membrane</keyword>
<evidence type="ECO:0000256" key="10">
    <source>
        <dbReference type="ARBA" id="ARBA00023114"/>
    </source>
</evidence>
<dbReference type="EMBL" id="CP041090">
    <property type="protein sequence ID" value="QDF36245.1"/>
    <property type="molecule type" value="Genomic_DNA"/>
</dbReference>
<keyword evidence="7 15" id="KW-0732">Signal</keyword>
<dbReference type="InterPro" id="IPR054765">
    <property type="entry name" value="SLBB_dom"/>
</dbReference>
<dbReference type="RefSeq" id="WP_027568231.1">
    <property type="nucleotide sequence ID" value="NZ_CP029427.2"/>
</dbReference>
<evidence type="ECO:0000259" key="18">
    <source>
        <dbReference type="Pfam" id="PF22461"/>
    </source>
</evidence>
<dbReference type="PANTHER" id="PTHR33619">
    <property type="entry name" value="POLYSACCHARIDE EXPORT PROTEIN GFCE-RELATED"/>
    <property type="match status" value="1"/>
</dbReference>
<feature type="domain" description="Soluble ligand binding" evidence="17">
    <location>
        <begin position="167"/>
        <end position="214"/>
    </location>
</feature>
<dbReference type="PANTHER" id="PTHR33619:SF3">
    <property type="entry name" value="POLYSACCHARIDE EXPORT PROTEIN GFCE-RELATED"/>
    <property type="match status" value="1"/>
</dbReference>
<evidence type="ECO:0000256" key="9">
    <source>
        <dbReference type="ARBA" id="ARBA00023065"/>
    </source>
</evidence>
<evidence type="ECO:0000256" key="13">
    <source>
        <dbReference type="ARBA" id="ARBA00023237"/>
    </source>
</evidence>
<comment type="similarity">
    <text evidence="2">Belongs to the BexD/CtrA/VexA family.</text>
</comment>
<evidence type="ECO:0000259" key="17">
    <source>
        <dbReference type="Pfam" id="PF10531"/>
    </source>
</evidence>